<dbReference type="Proteomes" id="UP000268623">
    <property type="component" value="Unassembled WGS sequence"/>
</dbReference>
<keyword evidence="2" id="KW-1185">Reference proteome</keyword>
<sequence length="144" mass="16040">MQKISLFGHKIVLCGLALLLAVVARADDFALRKILAENCTLAEAIVKGKIVSSDSQPNAFTETRFEVIESVRGPIEAGSTITYYSFRETGRRNAAELQNDMIVFLVSKTVGGVRLWGTAIDFSEFISSRLSHKLLQECKFRRLK</sequence>
<accession>A0A3M9XR15</accession>
<dbReference type="AlphaFoldDB" id="A0A3M9XR15"/>
<organism evidence="1 2">
    <name type="scientific">Methylocystis hirsuta</name>
    <dbReference type="NCBI Taxonomy" id="369798"/>
    <lineage>
        <taxon>Bacteria</taxon>
        <taxon>Pseudomonadati</taxon>
        <taxon>Pseudomonadota</taxon>
        <taxon>Alphaproteobacteria</taxon>
        <taxon>Hyphomicrobiales</taxon>
        <taxon>Methylocystaceae</taxon>
        <taxon>Methylocystis</taxon>
    </lineage>
</organism>
<dbReference type="EMBL" id="QWDD01000001">
    <property type="protein sequence ID" value="RNJ50474.1"/>
    <property type="molecule type" value="Genomic_DNA"/>
</dbReference>
<gene>
    <name evidence="1" type="ORF">D1O30_13675</name>
</gene>
<protein>
    <submittedName>
        <fullName evidence="1">Uncharacterized protein</fullName>
    </submittedName>
</protein>
<reference evidence="1 2" key="1">
    <citation type="submission" date="2018-08" db="EMBL/GenBank/DDBJ databases">
        <title>Genome sequence of Methylocystis hirsuta CSC1, a methanotroph able to accumulate PHAs.</title>
        <authorList>
            <person name="Bordel S."/>
            <person name="Rodriguez E."/>
            <person name="Gancedo J."/>
            <person name="Munoz R."/>
        </authorList>
    </citation>
    <scope>NUCLEOTIDE SEQUENCE [LARGE SCALE GENOMIC DNA]</scope>
    <source>
        <strain evidence="1 2">CSC1</strain>
    </source>
</reference>
<name>A0A3M9XR15_9HYPH</name>
<proteinExistence type="predicted"/>
<evidence type="ECO:0000313" key="2">
    <source>
        <dbReference type="Proteomes" id="UP000268623"/>
    </source>
</evidence>
<evidence type="ECO:0000313" key="1">
    <source>
        <dbReference type="EMBL" id="RNJ50474.1"/>
    </source>
</evidence>
<comment type="caution">
    <text evidence="1">The sequence shown here is derived from an EMBL/GenBank/DDBJ whole genome shotgun (WGS) entry which is preliminary data.</text>
</comment>